<comment type="similarity">
    <text evidence="2">Belongs to the SusD family.</text>
</comment>
<comment type="caution">
    <text evidence="8">The sequence shown here is derived from an EMBL/GenBank/DDBJ whole genome shotgun (WGS) entry which is preliminary data.</text>
</comment>
<dbReference type="GO" id="GO:0009279">
    <property type="term" value="C:cell outer membrane"/>
    <property type="evidence" value="ECO:0007669"/>
    <property type="project" value="UniProtKB-SubCell"/>
</dbReference>
<evidence type="ECO:0000256" key="2">
    <source>
        <dbReference type="ARBA" id="ARBA00006275"/>
    </source>
</evidence>
<dbReference type="EMBL" id="PYAW01000003">
    <property type="protein sequence ID" value="PSL46331.1"/>
    <property type="molecule type" value="Genomic_DNA"/>
</dbReference>
<keyword evidence="9" id="KW-1185">Reference proteome</keyword>
<gene>
    <name evidence="8" type="ORF">CLV51_103309</name>
</gene>
<evidence type="ECO:0000256" key="3">
    <source>
        <dbReference type="ARBA" id="ARBA00022729"/>
    </source>
</evidence>
<evidence type="ECO:0000259" key="7">
    <source>
        <dbReference type="Pfam" id="PF14322"/>
    </source>
</evidence>
<proteinExistence type="inferred from homology"/>
<evidence type="ECO:0000256" key="5">
    <source>
        <dbReference type="ARBA" id="ARBA00023237"/>
    </source>
</evidence>
<dbReference type="Proteomes" id="UP000240971">
    <property type="component" value="Unassembled WGS sequence"/>
</dbReference>
<dbReference type="Gene3D" id="1.25.40.390">
    <property type="match status" value="1"/>
</dbReference>
<feature type="domain" description="RagB/SusD" evidence="6">
    <location>
        <begin position="257"/>
        <end position="524"/>
    </location>
</feature>
<dbReference type="AlphaFoldDB" id="A0A2P8HJE0"/>
<dbReference type="CDD" id="cd08977">
    <property type="entry name" value="SusD"/>
    <property type="match status" value="1"/>
</dbReference>
<evidence type="ECO:0000313" key="9">
    <source>
        <dbReference type="Proteomes" id="UP000240971"/>
    </source>
</evidence>
<keyword evidence="5" id="KW-0998">Cell outer membrane</keyword>
<reference evidence="8 9" key="1">
    <citation type="submission" date="2018-03" db="EMBL/GenBank/DDBJ databases">
        <title>Genomic Encyclopedia of Archaeal and Bacterial Type Strains, Phase II (KMG-II): from individual species to whole genera.</title>
        <authorList>
            <person name="Goeker M."/>
        </authorList>
    </citation>
    <scope>NUCLEOTIDE SEQUENCE [LARGE SCALE GENOMIC DNA]</scope>
    <source>
        <strain evidence="8 9">DSM 24859</strain>
    </source>
</reference>
<keyword evidence="4" id="KW-0472">Membrane</keyword>
<evidence type="ECO:0000256" key="1">
    <source>
        <dbReference type="ARBA" id="ARBA00004442"/>
    </source>
</evidence>
<dbReference type="InterPro" id="IPR011990">
    <property type="entry name" value="TPR-like_helical_dom_sf"/>
</dbReference>
<name>A0A2P8HJE0_CHINA</name>
<sequence>MKRLICYISLSFTMVMGACNKDALNKGPLNLYSDNNVWKDSALISRVVLQAYSGIHCIYDDAGDWMPCDITDEAKTARSFLKCNLVNAGQYTASSGIYDGTWTGTYTNVRGCNTILSHLNDMPLSSSGKDQIKGEVLFLRALNYTDLYFTFGRFPIVDKVLSLSDELTAGRASDDSCVAFMLNDLNAAAALLPESYPAASLGRATKYAALGIKCRLLLNHKDYSGAAAVAKEIIDKGPYSLFPDYGGMFYPENDDNKEVIFNKEYAGDQSNQVHSLDVYDNSSYFTGFSSVVECPTQNLVDQYLMTDGKPWDKSGLFDPAHPYANRDPRFQASIMYDGTTWMKTLMDMKLGSAINPTTSGTTYTGYMLRKFLNPNYIFYGNNTNYQNCIMLRLAEIYLNYAECELKLGNAEGARPYINLLRERVNMPDIPAGQMTWDAYVRERTVELAFEGQRWNDIRRWGTGASMIGITINAVKINEQNGARTYTTVPLENRFFDPKMYYFPIPQDELQKYPAGKVPEQNPGW</sequence>
<keyword evidence="3" id="KW-0732">Signal</keyword>
<dbReference type="PROSITE" id="PS51257">
    <property type="entry name" value="PROKAR_LIPOPROTEIN"/>
    <property type="match status" value="1"/>
</dbReference>
<evidence type="ECO:0000259" key="6">
    <source>
        <dbReference type="Pfam" id="PF07980"/>
    </source>
</evidence>
<accession>A0A2P8HJE0</accession>
<protein>
    <submittedName>
        <fullName evidence="8">Putative outer membrane starch-binding protein</fullName>
    </submittedName>
</protein>
<dbReference type="InterPro" id="IPR012944">
    <property type="entry name" value="SusD_RagB_dom"/>
</dbReference>
<dbReference type="InterPro" id="IPR033985">
    <property type="entry name" value="SusD-like_N"/>
</dbReference>
<organism evidence="8 9">
    <name type="scientific">Chitinophaga niastensis</name>
    <dbReference type="NCBI Taxonomy" id="536980"/>
    <lineage>
        <taxon>Bacteria</taxon>
        <taxon>Pseudomonadati</taxon>
        <taxon>Bacteroidota</taxon>
        <taxon>Chitinophagia</taxon>
        <taxon>Chitinophagales</taxon>
        <taxon>Chitinophagaceae</taxon>
        <taxon>Chitinophaga</taxon>
    </lineage>
</organism>
<feature type="domain" description="SusD-like N-terminal" evidence="7">
    <location>
        <begin position="89"/>
        <end position="217"/>
    </location>
</feature>
<dbReference type="RefSeq" id="WP_106529117.1">
    <property type="nucleotide sequence ID" value="NZ_PYAW01000003.1"/>
</dbReference>
<evidence type="ECO:0000313" key="8">
    <source>
        <dbReference type="EMBL" id="PSL46331.1"/>
    </source>
</evidence>
<dbReference type="Pfam" id="PF14322">
    <property type="entry name" value="SusD-like_3"/>
    <property type="match status" value="1"/>
</dbReference>
<dbReference type="OrthoDB" id="5694214at2"/>
<dbReference type="SUPFAM" id="SSF48452">
    <property type="entry name" value="TPR-like"/>
    <property type="match status" value="1"/>
</dbReference>
<evidence type="ECO:0000256" key="4">
    <source>
        <dbReference type="ARBA" id="ARBA00023136"/>
    </source>
</evidence>
<comment type="subcellular location">
    <subcellularLocation>
        <location evidence="1">Cell outer membrane</location>
    </subcellularLocation>
</comment>
<dbReference type="Pfam" id="PF07980">
    <property type="entry name" value="SusD_RagB"/>
    <property type="match status" value="1"/>
</dbReference>